<evidence type="ECO:0000313" key="1">
    <source>
        <dbReference type="EMBL" id="AIE97090.1"/>
    </source>
</evidence>
<dbReference type="AlphaFoldDB" id="A0A075FZ81"/>
<dbReference type="EMBL" id="KF900497">
    <property type="protein sequence ID" value="AIE97090.1"/>
    <property type="molecule type" value="Genomic_DNA"/>
</dbReference>
<sequence>MIEIDYPNEQKIYCPACGTLTLSLDAGFVMNECPHLEFLGSDEGPEFERNEWYAQWEEHRYDDDPDDDTHFMEYLRKTWDDHYVCFTQRTPPPGGLAGYIIFKFPLD</sequence>
<accession>A0A075FZ81</accession>
<organism evidence="1">
    <name type="scientific">uncultured marine thaumarchaeote AD1000_89_F09</name>
    <dbReference type="NCBI Taxonomy" id="1455947"/>
    <lineage>
        <taxon>Archaea</taxon>
        <taxon>Nitrososphaerota</taxon>
        <taxon>environmental samples</taxon>
    </lineage>
</organism>
<proteinExistence type="predicted"/>
<name>A0A075FZ81_9ARCH</name>
<protein>
    <submittedName>
        <fullName evidence="1">Uncharacterized protein</fullName>
    </submittedName>
</protein>
<reference evidence="1" key="1">
    <citation type="journal article" date="2014" name="Genome Biol. Evol.">
        <title>Pangenome evidence for extensive interdomain horizontal transfer affecting lineage core and shell genes in uncultured planktonic thaumarchaeota and euryarchaeota.</title>
        <authorList>
            <person name="Deschamps P."/>
            <person name="Zivanovic Y."/>
            <person name="Moreira D."/>
            <person name="Rodriguez-Valera F."/>
            <person name="Lopez-Garcia P."/>
        </authorList>
    </citation>
    <scope>NUCLEOTIDE SEQUENCE</scope>
</reference>